<name>A0A317SS49_9PEZI</name>
<reference evidence="1 2" key="1">
    <citation type="submission" date="2018-03" db="EMBL/GenBank/DDBJ databases">
        <title>Genomes of Pezizomycetes fungi and the evolution of truffles.</title>
        <authorList>
            <person name="Murat C."/>
            <person name="Payen T."/>
            <person name="Noel B."/>
            <person name="Kuo A."/>
            <person name="Martin F.M."/>
        </authorList>
    </citation>
    <scope>NUCLEOTIDE SEQUENCE [LARGE SCALE GENOMIC DNA]</scope>
    <source>
        <strain evidence="1">091103-1</strain>
    </source>
</reference>
<comment type="caution">
    <text evidence="1">The sequence shown here is derived from an EMBL/GenBank/DDBJ whole genome shotgun (WGS) entry which is preliminary data.</text>
</comment>
<accession>A0A317SS49</accession>
<evidence type="ECO:0000313" key="1">
    <source>
        <dbReference type="EMBL" id="PWW77272.1"/>
    </source>
</evidence>
<evidence type="ECO:0000313" key="2">
    <source>
        <dbReference type="Proteomes" id="UP000246991"/>
    </source>
</evidence>
<sequence>MYEVFIQYYATATPIDKLNPITDPAINIHPSSSLHHLNPYLFLPPLPKPARY</sequence>
<dbReference type="AlphaFoldDB" id="A0A317SS49"/>
<gene>
    <name evidence="1" type="ORF">C7212DRAFT_317130</name>
</gene>
<protein>
    <submittedName>
        <fullName evidence="1">Uncharacterized protein</fullName>
    </submittedName>
</protein>
<dbReference type="EMBL" id="PYWC01000024">
    <property type="protein sequence ID" value="PWW77272.1"/>
    <property type="molecule type" value="Genomic_DNA"/>
</dbReference>
<proteinExistence type="predicted"/>
<keyword evidence="2" id="KW-1185">Reference proteome</keyword>
<organism evidence="1 2">
    <name type="scientific">Tuber magnatum</name>
    <name type="common">white Piedmont truffle</name>
    <dbReference type="NCBI Taxonomy" id="42249"/>
    <lineage>
        <taxon>Eukaryota</taxon>
        <taxon>Fungi</taxon>
        <taxon>Dikarya</taxon>
        <taxon>Ascomycota</taxon>
        <taxon>Pezizomycotina</taxon>
        <taxon>Pezizomycetes</taxon>
        <taxon>Pezizales</taxon>
        <taxon>Tuberaceae</taxon>
        <taxon>Tuber</taxon>
    </lineage>
</organism>
<dbReference type="Proteomes" id="UP000246991">
    <property type="component" value="Unassembled WGS sequence"/>
</dbReference>